<accession>A0ACC0WPT1</accession>
<evidence type="ECO:0000313" key="2">
    <source>
        <dbReference type="Proteomes" id="UP001163321"/>
    </source>
</evidence>
<sequence length="109" mass="12829">MLNSEDEDERECSDFFSRTTGIPCVHKLEEVMADGRMVEQSDVHEQWSLKDIVEVELSKHSKYDMQWNELYEDYKKWQPHTQAAVVEQVRKVLMGENENILKDPVINAT</sequence>
<gene>
    <name evidence="1" type="ORF">PsorP6_001911</name>
</gene>
<keyword evidence="2" id="KW-1185">Reference proteome</keyword>
<evidence type="ECO:0000313" key="1">
    <source>
        <dbReference type="EMBL" id="KAI9920597.1"/>
    </source>
</evidence>
<name>A0ACC0WPT1_9STRA</name>
<dbReference type="Proteomes" id="UP001163321">
    <property type="component" value="Chromosome 1"/>
</dbReference>
<proteinExistence type="predicted"/>
<dbReference type="EMBL" id="CM047580">
    <property type="protein sequence ID" value="KAI9920597.1"/>
    <property type="molecule type" value="Genomic_DNA"/>
</dbReference>
<comment type="caution">
    <text evidence="1">The sequence shown here is derived from an EMBL/GenBank/DDBJ whole genome shotgun (WGS) entry which is preliminary data.</text>
</comment>
<organism evidence="1 2">
    <name type="scientific">Peronosclerospora sorghi</name>
    <dbReference type="NCBI Taxonomy" id="230839"/>
    <lineage>
        <taxon>Eukaryota</taxon>
        <taxon>Sar</taxon>
        <taxon>Stramenopiles</taxon>
        <taxon>Oomycota</taxon>
        <taxon>Peronosporomycetes</taxon>
        <taxon>Peronosporales</taxon>
        <taxon>Peronosporaceae</taxon>
        <taxon>Peronosclerospora</taxon>
    </lineage>
</organism>
<protein>
    <submittedName>
        <fullName evidence="1">Uncharacterized protein</fullName>
    </submittedName>
</protein>
<reference evidence="1 2" key="1">
    <citation type="journal article" date="2022" name="bioRxiv">
        <title>The genome of the oomycete Peronosclerospora sorghi, a cosmopolitan pathogen of maize and sorghum, is inflated with dispersed pseudogenes.</title>
        <authorList>
            <person name="Fletcher K."/>
            <person name="Martin F."/>
            <person name="Isakeit T."/>
            <person name="Cavanaugh K."/>
            <person name="Magill C."/>
            <person name="Michelmore R."/>
        </authorList>
    </citation>
    <scope>NUCLEOTIDE SEQUENCE [LARGE SCALE GENOMIC DNA]</scope>
    <source>
        <strain evidence="1">P6</strain>
    </source>
</reference>